<dbReference type="Proteomes" id="UP001143328">
    <property type="component" value="Unassembled WGS sequence"/>
</dbReference>
<dbReference type="EMBL" id="BSFN01000004">
    <property type="protein sequence ID" value="GLK88986.1"/>
    <property type="molecule type" value="Genomic_DNA"/>
</dbReference>
<gene>
    <name evidence="1" type="ORF">GCM10017655_20480</name>
</gene>
<protein>
    <submittedName>
        <fullName evidence="1">Uncharacterized protein</fullName>
    </submittedName>
</protein>
<evidence type="ECO:0000313" key="1">
    <source>
        <dbReference type="EMBL" id="GLK88986.1"/>
    </source>
</evidence>
<evidence type="ECO:0000313" key="2">
    <source>
        <dbReference type="Proteomes" id="UP001143328"/>
    </source>
</evidence>
<reference evidence="1" key="2">
    <citation type="submission" date="2023-01" db="EMBL/GenBank/DDBJ databases">
        <authorList>
            <person name="Sun Q."/>
            <person name="Evtushenko L."/>
        </authorList>
    </citation>
    <scope>NUCLEOTIDE SEQUENCE</scope>
    <source>
        <strain evidence="1">VKM B-2935</strain>
    </source>
</reference>
<proteinExistence type="predicted"/>
<dbReference type="RefSeq" id="WP_271195185.1">
    <property type="nucleotide sequence ID" value="NZ_BSFN01000004.1"/>
</dbReference>
<dbReference type="AlphaFoldDB" id="A0A9W6K694"/>
<name>A0A9W6K694_9PSED</name>
<comment type="caution">
    <text evidence="1">The sequence shown here is derived from an EMBL/GenBank/DDBJ whole genome shotgun (WGS) entry which is preliminary data.</text>
</comment>
<accession>A0A9W6K694</accession>
<sequence>MEIAVQKEISGSRETWLVKTGSMAISFSDQGSAMSFADKLKERVEAPHPLLGEVLLSSYAGLGEVAQ</sequence>
<organism evidence="1 2">
    <name type="scientific">Pseudomonas turukhanskensis</name>
    <dbReference type="NCBI Taxonomy" id="1806536"/>
    <lineage>
        <taxon>Bacteria</taxon>
        <taxon>Pseudomonadati</taxon>
        <taxon>Pseudomonadota</taxon>
        <taxon>Gammaproteobacteria</taxon>
        <taxon>Pseudomonadales</taxon>
        <taxon>Pseudomonadaceae</taxon>
        <taxon>Pseudomonas</taxon>
    </lineage>
</organism>
<reference evidence="1" key="1">
    <citation type="journal article" date="2014" name="Int. J. Syst. Evol. Microbiol.">
        <title>Complete genome sequence of Corynebacterium casei LMG S-19264T (=DSM 44701T), isolated from a smear-ripened cheese.</title>
        <authorList>
            <consortium name="US DOE Joint Genome Institute (JGI-PGF)"/>
            <person name="Walter F."/>
            <person name="Albersmeier A."/>
            <person name="Kalinowski J."/>
            <person name="Ruckert C."/>
        </authorList>
    </citation>
    <scope>NUCLEOTIDE SEQUENCE</scope>
    <source>
        <strain evidence="1">VKM B-2935</strain>
    </source>
</reference>
<keyword evidence="2" id="KW-1185">Reference proteome</keyword>